<evidence type="ECO:0000313" key="4">
    <source>
        <dbReference type="Proteomes" id="UP000295270"/>
    </source>
</evidence>
<protein>
    <submittedName>
        <fullName evidence="2">Cytosol aminopeptidase family protein</fullName>
    </submittedName>
    <submittedName>
        <fullName evidence="3">Peptidase M17</fullName>
    </submittedName>
</protein>
<keyword evidence="2" id="KW-0031">Aminopeptidase</keyword>
<dbReference type="InterPro" id="IPR008283">
    <property type="entry name" value="Peptidase_M17_N"/>
</dbReference>
<dbReference type="InterPro" id="IPR043472">
    <property type="entry name" value="Macro_dom-like"/>
</dbReference>
<evidence type="ECO:0000313" key="5">
    <source>
        <dbReference type="Proteomes" id="UP000298340"/>
    </source>
</evidence>
<dbReference type="AlphaFoldDB" id="A0A4Y7UHA4"/>
<keyword evidence="4" id="KW-1185">Reference proteome</keyword>
<evidence type="ECO:0000313" key="3">
    <source>
        <dbReference type="EMBL" id="TEB45239.1"/>
    </source>
</evidence>
<dbReference type="GO" id="GO:0006508">
    <property type="term" value="P:proteolysis"/>
    <property type="evidence" value="ECO:0007669"/>
    <property type="project" value="InterPro"/>
</dbReference>
<accession>A0A4Y7UHA4</accession>
<gene>
    <name evidence="3" type="ORF">D0809_08725</name>
    <name evidence="2" type="ORF">EV142_102621</name>
</gene>
<dbReference type="EMBL" id="QWDN01000002">
    <property type="protein sequence ID" value="TEB45239.1"/>
    <property type="molecule type" value="Genomic_DNA"/>
</dbReference>
<dbReference type="Pfam" id="PF02789">
    <property type="entry name" value="Peptidase_M17_N"/>
    <property type="match status" value="1"/>
</dbReference>
<proteinExistence type="predicted"/>
<comment type="caution">
    <text evidence="3">The sequence shown here is derived from an EMBL/GenBank/DDBJ whole genome shotgun (WGS) entry which is preliminary data.</text>
</comment>
<dbReference type="OrthoDB" id="651222at2"/>
<reference evidence="3 5" key="2">
    <citation type="journal article" date="2018" name="Syst. Appl. Microbiol.">
        <title>Flavobacterium circumlabens sp. nov. and Flavobacterium cupreum sp. nov., two psychrotrophic species isolated from Antarctic environmental samples.</title>
        <authorList>
            <person name="Kralova S."/>
            <person name="Busse H.J."/>
            <person name="Svec P."/>
            <person name="Maslanova I."/>
            <person name="Stankova E."/>
            <person name="Bartak M."/>
            <person name="Sedlacek I."/>
        </authorList>
    </citation>
    <scope>NUCLEOTIDE SEQUENCE [LARGE SCALE GENOMIC DNA]</scope>
    <source>
        <strain evidence="3 5">CCM 8828</strain>
    </source>
</reference>
<dbReference type="EMBL" id="SLWA01000002">
    <property type="protein sequence ID" value="TCN60001.1"/>
    <property type="molecule type" value="Genomic_DNA"/>
</dbReference>
<dbReference type="Gene3D" id="3.40.220.10">
    <property type="entry name" value="Leucine Aminopeptidase, subunit E, domain 1"/>
    <property type="match status" value="1"/>
</dbReference>
<name>A0A4Y7UHA4_9FLAO</name>
<feature type="domain" description="Peptidase M17 leucyl aminopeptidase N-terminal" evidence="1">
    <location>
        <begin position="101"/>
        <end position="206"/>
    </location>
</feature>
<dbReference type="RefSeq" id="WP_132034103.1">
    <property type="nucleotide sequence ID" value="NZ_QWDN01000002.1"/>
</dbReference>
<sequence length="253" mass="27168">MKNIAIFNNCRLRYFSLFLLITFLFAGSFTNITFAQTAPETKMAALGTTITWGKVDNVAINGLVQGPSSAEAELQVACVFEYTEGDIFNPPALPANLNGMVHLDDALKGIITELRKSGKFTGHSLETLLITPPKGTLAAKKLLLIGLGDRTKFTPDLMISVGSVAMREALRLGVSDYSFASDIKDAGIDSPTALVATNVVLGSFEAYRTQTYLKDKKLSDHKPLSKITLLAGPAFYTVAGEGIKEAIATLNSK</sequence>
<dbReference type="Proteomes" id="UP000295270">
    <property type="component" value="Unassembled WGS sequence"/>
</dbReference>
<keyword evidence="2" id="KW-0645">Protease</keyword>
<keyword evidence="2" id="KW-0378">Hydrolase</keyword>
<reference evidence="2 4" key="1">
    <citation type="journal article" date="2015" name="Stand. Genomic Sci.">
        <title>Genomic Encyclopedia of Bacterial and Archaeal Type Strains, Phase III: the genomes of soil and plant-associated and newly described type strains.</title>
        <authorList>
            <person name="Whitman W.B."/>
            <person name="Woyke T."/>
            <person name="Klenk H.P."/>
            <person name="Zhou Y."/>
            <person name="Lilburn T.G."/>
            <person name="Beck B.J."/>
            <person name="De Vos P."/>
            <person name="Vandamme P."/>
            <person name="Eisen J.A."/>
            <person name="Garrity G."/>
            <person name="Hugenholtz P."/>
            <person name="Kyrpides N.C."/>
        </authorList>
    </citation>
    <scope>NUCLEOTIDE SEQUENCE [LARGE SCALE GENOMIC DNA]</scope>
    <source>
        <strain evidence="2 4">P5626</strain>
    </source>
</reference>
<evidence type="ECO:0000313" key="2">
    <source>
        <dbReference type="EMBL" id="TCN60001.1"/>
    </source>
</evidence>
<organism evidence="3 5">
    <name type="scientific">Flavobacterium circumlabens</name>
    <dbReference type="NCBI Taxonomy" id="2133765"/>
    <lineage>
        <taxon>Bacteria</taxon>
        <taxon>Pseudomonadati</taxon>
        <taxon>Bacteroidota</taxon>
        <taxon>Flavobacteriia</taxon>
        <taxon>Flavobacteriales</taxon>
        <taxon>Flavobacteriaceae</taxon>
        <taxon>Flavobacterium</taxon>
    </lineage>
</organism>
<dbReference type="SUPFAM" id="SSF52949">
    <property type="entry name" value="Macro domain-like"/>
    <property type="match status" value="1"/>
</dbReference>
<evidence type="ECO:0000259" key="1">
    <source>
        <dbReference type="Pfam" id="PF02789"/>
    </source>
</evidence>
<dbReference type="Proteomes" id="UP000298340">
    <property type="component" value="Unassembled WGS sequence"/>
</dbReference>
<dbReference type="GO" id="GO:0070006">
    <property type="term" value="F:metalloaminopeptidase activity"/>
    <property type="evidence" value="ECO:0007669"/>
    <property type="project" value="InterPro"/>
</dbReference>
<reference evidence="2" key="3">
    <citation type="submission" date="2019-03" db="EMBL/GenBank/DDBJ databases">
        <authorList>
            <person name="Whitman W."/>
            <person name="Huntemann M."/>
            <person name="Clum A."/>
            <person name="Pillay M."/>
            <person name="Palaniappan K."/>
            <person name="Varghese N."/>
            <person name="Mikhailova N."/>
            <person name="Stamatis D."/>
            <person name="Reddy T."/>
            <person name="Daum C."/>
            <person name="Shapiro N."/>
            <person name="Ivanova N."/>
            <person name="Kyrpides N."/>
            <person name="Woyke T."/>
        </authorList>
    </citation>
    <scope>NUCLEOTIDE SEQUENCE</scope>
    <source>
        <strain evidence="2">P5626</strain>
    </source>
</reference>